<feature type="region of interest" description="Disordered" evidence="1">
    <location>
        <begin position="1"/>
        <end position="23"/>
    </location>
</feature>
<evidence type="ECO:0000313" key="3">
    <source>
        <dbReference type="Proteomes" id="UP001283361"/>
    </source>
</evidence>
<dbReference type="Proteomes" id="UP001283361">
    <property type="component" value="Unassembled WGS sequence"/>
</dbReference>
<keyword evidence="3" id="KW-1185">Reference proteome</keyword>
<organism evidence="2 3">
    <name type="scientific">Elysia crispata</name>
    <name type="common">lettuce slug</name>
    <dbReference type="NCBI Taxonomy" id="231223"/>
    <lineage>
        <taxon>Eukaryota</taxon>
        <taxon>Metazoa</taxon>
        <taxon>Spiralia</taxon>
        <taxon>Lophotrochozoa</taxon>
        <taxon>Mollusca</taxon>
        <taxon>Gastropoda</taxon>
        <taxon>Heterobranchia</taxon>
        <taxon>Euthyneura</taxon>
        <taxon>Panpulmonata</taxon>
        <taxon>Sacoglossa</taxon>
        <taxon>Placobranchoidea</taxon>
        <taxon>Plakobranchidae</taxon>
        <taxon>Elysia</taxon>
    </lineage>
</organism>
<gene>
    <name evidence="2" type="ORF">RRG08_000726</name>
</gene>
<proteinExistence type="predicted"/>
<evidence type="ECO:0000313" key="2">
    <source>
        <dbReference type="EMBL" id="KAK3785832.1"/>
    </source>
</evidence>
<protein>
    <submittedName>
        <fullName evidence="2">Uncharacterized protein</fullName>
    </submittedName>
</protein>
<name>A0AAE1AFP4_9GAST</name>
<dbReference type="EMBL" id="JAWDGP010002058">
    <property type="protein sequence ID" value="KAK3785832.1"/>
    <property type="molecule type" value="Genomic_DNA"/>
</dbReference>
<dbReference type="AlphaFoldDB" id="A0AAE1AFP4"/>
<reference evidence="2" key="1">
    <citation type="journal article" date="2023" name="G3 (Bethesda)">
        <title>A reference genome for the long-term kleptoplast-retaining sea slug Elysia crispata morphotype clarki.</title>
        <authorList>
            <person name="Eastman K.E."/>
            <person name="Pendleton A.L."/>
            <person name="Shaikh M.A."/>
            <person name="Suttiyut T."/>
            <person name="Ogas R."/>
            <person name="Tomko P."/>
            <person name="Gavelis G."/>
            <person name="Widhalm J.R."/>
            <person name="Wisecaver J.H."/>
        </authorList>
    </citation>
    <scope>NUCLEOTIDE SEQUENCE</scope>
    <source>
        <strain evidence="2">ECLA1</strain>
    </source>
</reference>
<sequence>MATIQPSLPNGHHLTQPTPWPSSNIVNPWPLSKLTNRCKDISTWSDGHSVNFNLREVPLIEQPQVQVLASYTPRSARPYWRYHRVPARYKLCSHTRRYNTPNSRAVKVFTATRKRLATLR</sequence>
<comment type="caution">
    <text evidence="2">The sequence shown here is derived from an EMBL/GenBank/DDBJ whole genome shotgun (WGS) entry which is preliminary data.</text>
</comment>
<accession>A0AAE1AFP4</accession>
<evidence type="ECO:0000256" key="1">
    <source>
        <dbReference type="SAM" id="MobiDB-lite"/>
    </source>
</evidence>